<dbReference type="EMBL" id="CP097463">
    <property type="protein sequence ID" value="WAX57079.1"/>
    <property type="molecule type" value="Genomic_DNA"/>
</dbReference>
<evidence type="ECO:0000259" key="4">
    <source>
        <dbReference type="PROSITE" id="PS50987"/>
    </source>
</evidence>
<keyword evidence="6" id="KW-1185">Reference proteome</keyword>
<dbReference type="SMART" id="SM00418">
    <property type="entry name" value="HTH_ARSR"/>
    <property type="match status" value="1"/>
</dbReference>
<protein>
    <submittedName>
        <fullName evidence="5">Helix-turn-helix domain-containing protein</fullName>
    </submittedName>
</protein>
<dbReference type="Pfam" id="PF12840">
    <property type="entry name" value="HTH_20"/>
    <property type="match status" value="1"/>
</dbReference>
<keyword evidence="3" id="KW-0804">Transcription</keyword>
<accession>A0ABY7JXD4</accession>
<dbReference type="SUPFAM" id="SSF46785">
    <property type="entry name" value="Winged helix' DNA-binding domain"/>
    <property type="match status" value="1"/>
</dbReference>
<proteinExistence type="predicted"/>
<dbReference type="CDD" id="cd00090">
    <property type="entry name" value="HTH_ARSR"/>
    <property type="match status" value="1"/>
</dbReference>
<organism evidence="5 6">
    <name type="scientific">Jatrophihabitans cynanchi</name>
    <dbReference type="NCBI Taxonomy" id="2944128"/>
    <lineage>
        <taxon>Bacteria</taxon>
        <taxon>Bacillati</taxon>
        <taxon>Actinomycetota</taxon>
        <taxon>Actinomycetes</taxon>
        <taxon>Jatrophihabitantales</taxon>
        <taxon>Jatrophihabitantaceae</taxon>
        <taxon>Jatrophihabitans</taxon>
    </lineage>
</organism>
<dbReference type="RefSeq" id="WP_269443615.1">
    <property type="nucleotide sequence ID" value="NZ_CP097463.1"/>
</dbReference>
<dbReference type="Proteomes" id="UP001164693">
    <property type="component" value="Chromosome"/>
</dbReference>
<evidence type="ECO:0000256" key="1">
    <source>
        <dbReference type="ARBA" id="ARBA00023015"/>
    </source>
</evidence>
<dbReference type="PROSITE" id="PS50987">
    <property type="entry name" value="HTH_ARSR_2"/>
    <property type="match status" value="1"/>
</dbReference>
<evidence type="ECO:0000313" key="6">
    <source>
        <dbReference type="Proteomes" id="UP001164693"/>
    </source>
</evidence>
<evidence type="ECO:0000313" key="5">
    <source>
        <dbReference type="EMBL" id="WAX57079.1"/>
    </source>
</evidence>
<keyword evidence="2" id="KW-0238">DNA-binding</keyword>
<reference evidence="5" key="1">
    <citation type="submission" date="2022-05" db="EMBL/GenBank/DDBJ databases">
        <title>Jatrophihabitans sp. SB3-54 whole genome sequence.</title>
        <authorList>
            <person name="Suh M.K."/>
            <person name="Eom M.K."/>
            <person name="Kim J.S."/>
            <person name="Kim H.S."/>
            <person name="Do H.E."/>
            <person name="Shin Y.K."/>
            <person name="Lee J.-S."/>
        </authorList>
    </citation>
    <scope>NUCLEOTIDE SEQUENCE</scope>
    <source>
        <strain evidence="5">SB3-54</strain>
    </source>
</reference>
<evidence type="ECO:0000256" key="3">
    <source>
        <dbReference type="ARBA" id="ARBA00023163"/>
    </source>
</evidence>
<dbReference type="InterPro" id="IPR036390">
    <property type="entry name" value="WH_DNA-bd_sf"/>
</dbReference>
<dbReference type="InterPro" id="IPR036388">
    <property type="entry name" value="WH-like_DNA-bd_sf"/>
</dbReference>
<name>A0ABY7JXD4_9ACTN</name>
<dbReference type="PANTHER" id="PTHR33154">
    <property type="entry name" value="TRANSCRIPTIONAL REGULATOR, ARSR FAMILY"/>
    <property type="match status" value="1"/>
</dbReference>
<dbReference type="InterPro" id="IPR011991">
    <property type="entry name" value="ArsR-like_HTH"/>
</dbReference>
<dbReference type="Gene3D" id="1.10.10.10">
    <property type="entry name" value="Winged helix-like DNA-binding domain superfamily/Winged helix DNA-binding domain"/>
    <property type="match status" value="1"/>
</dbReference>
<dbReference type="InterPro" id="IPR001845">
    <property type="entry name" value="HTH_ArsR_DNA-bd_dom"/>
</dbReference>
<sequence length="191" mass="21650">MATAKRLEMDAAALKALAHPMRVQIHRILALRGQVSVTSLAEELGESTGATSYHLRQLARHGLVEQCDPPEGGGRQRWWRMAVDEIHMKGFEFLENPETSEAVGFLLREYQQDRSRKLANWYATATQWPVEWQRASSDADGRLELNPKQTRALSDELHAVIEKYNKLKPGRGARQVDVQYAVFPSDTGERP</sequence>
<dbReference type="PANTHER" id="PTHR33154:SF15">
    <property type="entry name" value="REGULATORY PROTEIN ARSR"/>
    <property type="match status" value="1"/>
</dbReference>
<feature type="domain" description="HTH arsR-type" evidence="4">
    <location>
        <begin position="2"/>
        <end position="101"/>
    </location>
</feature>
<keyword evidence="1" id="KW-0805">Transcription regulation</keyword>
<dbReference type="InterPro" id="IPR051081">
    <property type="entry name" value="HTH_MetalResp_TranReg"/>
</dbReference>
<evidence type="ECO:0000256" key="2">
    <source>
        <dbReference type="ARBA" id="ARBA00023125"/>
    </source>
</evidence>
<gene>
    <name evidence="5" type="ORF">M6B22_21555</name>
</gene>